<keyword evidence="3" id="KW-1185">Reference proteome</keyword>
<evidence type="ECO:0000259" key="1">
    <source>
        <dbReference type="Pfam" id="PF04149"/>
    </source>
</evidence>
<organism evidence="2 3">
    <name type="scientific">Streptomyces niveus</name>
    <name type="common">Streptomyces spheroides</name>
    <dbReference type="NCBI Taxonomy" id="193462"/>
    <lineage>
        <taxon>Bacteria</taxon>
        <taxon>Bacillati</taxon>
        <taxon>Actinomycetota</taxon>
        <taxon>Actinomycetes</taxon>
        <taxon>Kitasatosporales</taxon>
        <taxon>Streptomycetaceae</taxon>
        <taxon>Streptomyces</taxon>
    </lineage>
</organism>
<gene>
    <name evidence="2" type="ORF">BBN63_32225</name>
</gene>
<feature type="domain" description="DUF397" evidence="1">
    <location>
        <begin position="10"/>
        <end position="61"/>
    </location>
</feature>
<evidence type="ECO:0000313" key="2">
    <source>
        <dbReference type="EMBL" id="AQU71398.1"/>
    </source>
</evidence>
<evidence type="ECO:0000313" key="3">
    <source>
        <dbReference type="Proteomes" id="UP000189677"/>
    </source>
</evidence>
<dbReference type="RefSeq" id="WP_335755292.1">
    <property type="nucleotide sequence ID" value="NZ_CP018047.1"/>
</dbReference>
<name>A0A1U9R4H4_STRNV</name>
<dbReference type="Proteomes" id="UP000189677">
    <property type="component" value="Chromosome"/>
</dbReference>
<sequence>MAADRITGRTWVKASASDALHDCVELARLGENEIAVRNSRFPQGPALVFTRSEIAAFVEGATKGEFDGMTV</sequence>
<dbReference type="EMBL" id="CP018047">
    <property type="protein sequence ID" value="AQU71398.1"/>
    <property type="molecule type" value="Genomic_DNA"/>
</dbReference>
<accession>A0A1U9R4H4</accession>
<dbReference type="AlphaFoldDB" id="A0A1U9R4H4"/>
<reference evidence="2 3" key="1">
    <citation type="submission" date="2016-11" db="EMBL/GenBank/DDBJ databases">
        <title>Complete genome sequence of Streptomyces niveus SCSIO 3406.</title>
        <authorList>
            <person name="Zhu Q."/>
            <person name="Cheng W."/>
            <person name="Song Y."/>
            <person name="Li Q."/>
            <person name="Ju J."/>
        </authorList>
    </citation>
    <scope>NUCLEOTIDE SEQUENCE [LARGE SCALE GENOMIC DNA]</scope>
    <source>
        <strain evidence="2 3">SCSIO 3406</strain>
    </source>
</reference>
<dbReference type="KEGG" id="snw:BBN63_32225"/>
<protein>
    <submittedName>
        <fullName evidence="2">DUF397 domain-containing protein</fullName>
    </submittedName>
</protein>
<dbReference type="Pfam" id="PF04149">
    <property type="entry name" value="DUF397"/>
    <property type="match status" value="1"/>
</dbReference>
<proteinExistence type="predicted"/>
<dbReference type="InterPro" id="IPR007278">
    <property type="entry name" value="DUF397"/>
</dbReference>